<organism evidence="1">
    <name type="scientific">marine sediment metagenome</name>
    <dbReference type="NCBI Taxonomy" id="412755"/>
    <lineage>
        <taxon>unclassified sequences</taxon>
        <taxon>metagenomes</taxon>
        <taxon>ecological metagenomes</taxon>
    </lineage>
</organism>
<reference evidence="1" key="1">
    <citation type="journal article" date="2015" name="Nature">
        <title>Complex archaea that bridge the gap between prokaryotes and eukaryotes.</title>
        <authorList>
            <person name="Spang A."/>
            <person name="Saw J.H."/>
            <person name="Jorgensen S.L."/>
            <person name="Zaremba-Niedzwiedzka K."/>
            <person name="Martijn J."/>
            <person name="Lind A.E."/>
            <person name="van Eijk R."/>
            <person name="Schleper C."/>
            <person name="Guy L."/>
            <person name="Ettema T.J."/>
        </authorList>
    </citation>
    <scope>NUCLEOTIDE SEQUENCE</scope>
</reference>
<sequence length="205" mass="20686">MASSKQAYPLYPPAVVGAGAISPSEGAMFPEAGPAWIWGQGTPAAIAPFTTVQKGSIYSEVNAADDDPALWFKVDEGGDAADWVSVGNTGIIFVIGTLVDVSAGDSEQVVFHAATACQILEAGLMWEQGSGTVAGGDITIGSASGGGQHVTAANGAYTNSTTSGDYQALTLSTKAIAAGGSVFASHDIVAAAGEYRLLMKIRVEA</sequence>
<name>A0A0F9G5J8_9ZZZZ</name>
<protein>
    <submittedName>
        <fullName evidence="1">Uncharacterized protein</fullName>
    </submittedName>
</protein>
<proteinExistence type="predicted"/>
<gene>
    <name evidence="1" type="ORF">LCGC14_1869220</name>
</gene>
<evidence type="ECO:0000313" key="1">
    <source>
        <dbReference type="EMBL" id="KKL93983.1"/>
    </source>
</evidence>
<comment type="caution">
    <text evidence="1">The sequence shown here is derived from an EMBL/GenBank/DDBJ whole genome shotgun (WGS) entry which is preliminary data.</text>
</comment>
<dbReference type="EMBL" id="LAZR01019046">
    <property type="protein sequence ID" value="KKL93983.1"/>
    <property type="molecule type" value="Genomic_DNA"/>
</dbReference>
<dbReference type="AlphaFoldDB" id="A0A0F9G5J8"/>
<accession>A0A0F9G5J8</accession>